<dbReference type="KEGG" id="caa:Caka_3113"/>
<dbReference type="Proteomes" id="UP000000925">
    <property type="component" value="Chromosome"/>
</dbReference>
<dbReference type="EMBL" id="CP001998">
    <property type="protein sequence ID" value="ADE56126.1"/>
    <property type="molecule type" value="Genomic_DNA"/>
</dbReference>
<dbReference type="RefSeq" id="WP_013044842.1">
    <property type="nucleotide sequence ID" value="NC_014008.1"/>
</dbReference>
<dbReference type="STRING" id="583355.Caka_3113"/>
<evidence type="ECO:0000256" key="5">
    <source>
        <dbReference type="SAM" id="Coils"/>
    </source>
</evidence>
<organism evidence="7 8">
    <name type="scientific">Coraliomargarita akajimensis (strain DSM 45221 / IAM 15411 / JCM 23193 / KCTC 12865 / 04OKA010-24)</name>
    <dbReference type="NCBI Taxonomy" id="583355"/>
    <lineage>
        <taxon>Bacteria</taxon>
        <taxon>Pseudomonadati</taxon>
        <taxon>Verrucomicrobiota</taxon>
        <taxon>Opitutia</taxon>
        <taxon>Puniceicoccales</taxon>
        <taxon>Coraliomargaritaceae</taxon>
        <taxon>Coraliomargarita</taxon>
    </lineage>
</organism>
<evidence type="ECO:0000313" key="7">
    <source>
        <dbReference type="EMBL" id="ADE56126.1"/>
    </source>
</evidence>
<evidence type="ECO:0000256" key="3">
    <source>
        <dbReference type="ARBA" id="ARBA00022989"/>
    </source>
</evidence>
<dbReference type="PANTHER" id="PTHR30386:SF26">
    <property type="entry name" value="TRANSPORT PROTEIN COMB"/>
    <property type="match status" value="1"/>
</dbReference>
<dbReference type="GO" id="GO:0016020">
    <property type="term" value="C:membrane"/>
    <property type="evidence" value="ECO:0007669"/>
    <property type="project" value="UniProtKB-SubCell"/>
</dbReference>
<evidence type="ECO:0000256" key="1">
    <source>
        <dbReference type="ARBA" id="ARBA00004167"/>
    </source>
</evidence>
<sequence length="374" mass="41463">MAEQERVVHLTKYRRSWWKNSGNWWPLLVFVAIAGMAYVLYHNGGKYRVMSGTAERIIEQIAPLESARVSKIHVAVGDRVRAGDLIVDLDTSLIDAEGAVLKEQIQQSLMEAKLEQLTLERQFASALQEAQQALREAELSYKVNRVEHSALLEELKRLEPLYQQQLIEAELIVAKKAREEVLREMLAIMPSHIEALEQDAQRAVEQQQSALARLQEMNEATSADHGYEEAVKLLEIRRNAFALRAQHDGVVAEIQRQPGETIEGGGSIVSLVVDGPTRIVGFLPESNVSSIAVGTPATIYPTVSLKDAGVVPAHVVQISPAVYSLPERASPIRGQVIRGRRVTFELDREVQLVPGETVSIEIQSGLFTAGLTEE</sequence>
<comment type="subcellular location">
    <subcellularLocation>
        <location evidence="1">Membrane</location>
        <topology evidence="1">Single-pass membrane protein</topology>
    </subcellularLocation>
</comment>
<accession>D5EI86</accession>
<keyword evidence="2 6" id="KW-0812">Transmembrane</keyword>
<gene>
    <name evidence="7" type="ordered locus">Caka_3113</name>
</gene>
<dbReference type="Gene3D" id="2.40.50.100">
    <property type="match status" value="1"/>
</dbReference>
<evidence type="ECO:0000256" key="4">
    <source>
        <dbReference type="ARBA" id="ARBA00023136"/>
    </source>
</evidence>
<keyword evidence="4 6" id="KW-0472">Membrane</keyword>
<dbReference type="HOGENOM" id="CLU_747925_0_0_0"/>
<protein>
    <submittedName>
        <fullName evidence="7">Secretion protein HlyD family protein</fullName>
    </submittedName>
</protein>
<evidence type="ECO:0000256" key="6">
    <source>
        <dbReference type="SAM" id="Phobius"/>
    </source>
</evidence>
<evidence type="ECO:0000256" key="2">
    <source>
        <dbReference type="ARBA" id="ARBA00022692"/>
    </source>
</evidence>
<feature type="transmembrane region" description="Helical" evidence="6">
    <location>
        <begin position="24"/>
        <end position="41"/>
    </location>
</feature>
<proteinExistence type="predicted"/>
<dbReference type="eggNOG" id="COG1566">
    <property type="taxonomic scope" value="Bacteria"/>
</dbReference>
<dbReference type="PANTHER" id="PTHR30386">
    <property type="entry name" value="MEMBRANE FUSION SUBUNIT OF EMRAB-TOLC MULTIDRUG EFFLUX PUMP"/>
    <property type="match status" value="1"/>
</dbReference>
<dbReference type="AlphaFoldDB" id="D5EI86"/>
<feature type="coiled-coil region" evidence="5">
    <location>
        <begin position="102"/>
        <end position="147"/>
    </location>
</feature>
<keyword evidence="5" id="KW-0175">Coiled coil</keyword>
<keyword evidence="3 6" id="KW-1133">Transmembrane helix</keyword>
<evidence type="ECO:0000313" key="8">
    <source>
        <dbReference type="Proteomes" id="UP000000925"/>
    </source>
</evidence>
<reference evidence="7 8" key="1">
    <citation type="journal article" date="2010" name="Stand. Genomic Sci.">
        <title>Complete genome sequence of Coraliomargarita akajimensis type strain (04OKA010-24).</title>
        <authorList>
            <person name="Mavromatis K."/>
            <person name="Abt B."/>
            <person name="Brambilla E."/>
            <person name="Lapidus A."/>
            <person name="Copeland A."/>
            <person name="Deshpande S."/>
            <person name="Nolan M."/>
            <person name="Lucas S."/>
            <person name="Tice H."/>
            <person name="Cheng J.F."/>
            <person name="Han C."/>
            <person name="Detter J.C."/>
            <person name="Woyke T."/>
            <person name="Goodwin L."/>
            <person name="Pitluck S."/>
            <person name="Held B."/>
            <person name="Brettin T."/>
            <person name="Tapia R."/>
            <person name="Ivanova N."/>
            <person name="Mikhailova N."/>
            <person name="Pati A."/>
            <person name="Liolios K."/>
            <person name="Chen A."/>
            <person name="Palaniappan K."/>
            <person name="Land M."/>
            <person name="Hauser L."/>
            <person name="Chang Y.J."/>
            <person name="Jeffries C.D."/>
            <person name="Rohde M."/>
            <person name="Goker M."/>
            <person name="Bristow J."/>
            <person name="Eisen J.A."/>
            <person name="Markowitz V."/>
            <person name="Hugenholtz P."/>
            <person name="Klenk H.P."/>
            <person name="Kyrpides N.C."/>
        </authorList>
    </citation>
    <scope>NUCLEOTIDE SEQUENCE [LARGE SCALE GENOMIC DNA]</scope>
    <source>
        <strain evidence="8">DSM 45221 / IAM 15411 / JCM 23193 / KCTC 12865</strain>
    </source>
</reference>
<name>D5EI86_CORAD</name>
<keyword evidence="8" id="KW-1185">Reference proteome</keyword>
<dbReference type="OrthoDB" id="9775513at2"/>
<feature type="coiled-coil region" evidence="5">
    <location>
        <begin position="193"/>
        <end position="224"/>
    </location>
</feature>
<dbReference type="InterPro" id="IPR050739">
    <property type="entry name" value="MFP"/>
</dbReference>